<protein>
    <submittedName>
        <fullName evidence="2">ATP-binding protein</fullName>
    </submittedName>
</protein>
<evidence type="ECO:0000313" key="3">
    <source>
        <dbReference type="Proteomes" id="UP000631421"/>
    </source>
</evidence>
<accession>A0A926UPS9</accession>
<dbReference type="SUPFAM" id="SSF55874">
    <property type="entry name" value="ATPase domain of HSP90 chaperone/DNA topoisomerase II/histidine kinase"/>
    <property type="match status" value="1"/>
</dbReference>
<dbReference type="EMBL" id="JACJPY010000004">
    <property type="protein sequence ID" value="MBD2148965.1"/>
    <property type="molecule type" value="Genomic_DNA"/>
</dbReference>
<comment type="caution">
    <text evidence="2">The sequence shown here is derived from an EMBL/GenBank/DDBJ whole genome shotgun (WGS) entry which is preliminary data.</text>
</comment>
<dbReference type="InterPro" id="IPR036890">
    <property type="entry name" value="HATPase_C_sf"/>
</dbReference>
<dbReference type="Proteomes" id="UP000631421">
    <property type="component" value="Unassembled WGS sequence"/>
</dbReference>
<reference evidence="2 3" key="1">
    <citation type="journal article" date="2015" name="ISME J.">
        <title>Draft Genome Sequence of Streptomyces incarnatus NRRL8089, which Produces the Nucleoside Antibiotic Sinefungin.</title>
        <authorList>
            <person name="Oshima K."/>
            <person name="Hattori M."/>
            <person name="Shimizu H."/>
            <person name="Fukuda K."/>
            <person name="Nemoto M."/>
            <person name="Inagaki K."/>
            <person name="Tamura T."/>
        </authorList>
    </citation>
    <scope>NUCLEOTIDE SEQUENCE [LARGE SCALE GENOMIC DNA]</scope>
    <source>
        <strain evidence="2 3">FACHB-1277</strain>
    </source>
</reference>
<dbReference type="InterPro" id="IPR003594">
    <property type="entry name" value="HATPase_dom"/>
</dbReference>
<keyword evidence="2" id="KW-0067">ATP-binding</keyword>
<evidence type="ECO:0000259" key="1">
    <source>
        <dbReference type="Pfam" id="PF13581"/>
    </source>
</evidence>
<dbReference type="GO" id="GO:0005524">
    <property type="term" value="F:ATP binding"/>
    <property type="evidence" value="ECO:0007669"/>
    <property type="project" value="UniProtKB-KW"/>
</dbReference>
<proteinExistence type="predicted"/>
<dbReference type="CDD" id="cd16936">
    <property type="entry name" value="HATPase_RsbW-like"/>
    <property type="match status" value="1"/>
</dbReference>
<sequence length="152" mass="17679">MIVTPVRPMGRKWRNLSFSSTLYLAPVLDLLVSEAPLLWQPELRLGLQEALVNAVKHGNSLDPCKQINVSFTKLHQDSTQIYWWIIQDQGSDRQDDSPEHRKNGDPTPCHDLECGRGFYILRKIFEQVTWDYERHQLTLCKRIDPKAKPLID</sequence>
<feature type="domain" description="Histidine kinase/HSP90-like ATPase" evidence="1">
    <location>
        <begin position="42"/>
        <end position="140"/>
    </location>
</feature>
<dbReference type="AlphaFoldDB" id="A0A926UPS9"/>
<name>A0A926UPS9_9CYAN</name>
<keyword evidence="2" id="KW-0547">Nucleotide-binding</keyword>
<evidence type="ECO:0000313" key="2">
    <source>
        <dbReference type="EMBL" id="MBD2148965.1"/>
    </source>
</evidence>
<organism evidence="2 3">
    <name type="scientific">Pseudanabaena cinerea FACHB-1277</name>
    <dbReference type="NCBI Taxonomy" id="2949581"/>
    <lineage>
        <taxon>Bacteria</taxon>
        <taxon>Bacillati</taxon>
        <taxon>Cyanobacteriota</taxon>
        <taxon>Cyanophyceae</taxon>
        <taxon>Pseudanabaenales</taxon>
        <taxon>Pseudanabaenaceae</taxon>
        <taxon>Pseudanabaena</taxon>
        <taxon>Pseudanabaena cinerea</taxon>
    </lineage>
</organism>
<gene>
    <name evidence="2" type="ORF">H6F44_02310</name>
</gene>
<dbReference type="Pfam" id="PF13581">
    <property type="entry name" value="HATPase_c_2"/>
    <property type="match status" value="1"/>
</dbReference>
<dbReference type="Gene3D" id="3.30.565.10">
    <property type="entry name" value="Histidine kinase-like ATPase, C-terminal domain"/>
    <property type="match status" value="1"/>
</dbReference>
<keyword evidence="3" id="KW-1185">Reference proteome</keyword>
<dbReference type="RefSeq" id="WP_190349305.1">
    <property type="nucleotide sequence ID" value="NZ_JACJPY010000004.1"/>
</dbReference>